<dbReference type="OrthoDB" id="9915068at2"/>
<evidence type="ECO:0000256" key="1">
    <source>
        <dbReference type="SAM" id="MobiDB-lite"/>
    </source>
</evidence>
<organism evidence="2 3">
    <name type="scientific">Nocardiopsis alba (strain ATCC BAA-2165 / BE74)</name>
    <dbReference type="NCBI Taxonomy" id="1205910"/>
    <lineage>
        <taxon>Bacteria</taxon>
        <taxon>Bacillati</taxon>
        <taxon>Actinomycetota</taxon>
        <taxon>Actinomycetes</taxon>
        <taxon>Streptosporangiales</taxon>
        <taxon>Nocardiopsidaceae</taxon>
        <taxon>Nocardiopsis</taxon>
    </lineage>
</organism>
<proteinExistence type="predicted"/>
<dbReference type="HOGENOM" id="CLU_2808100_0_0_11"/>
<reference evidence="2 3" key="1">
    <citation type="journal article" date="2012" name="J. Bacteriol.">
        <title>Whole-Genome Sequence of Nocardiopsis alba Strain ATCC BAA-2165, Associated with Honeybees.</title>
        <authorList>
            <person name="Qiao J."/>
            <person name="Chen L."/>
            <person name="Li Y."/>
            <person name="Wang J."/>
            <person name="Zhang W."/>
            <person name="Chen S."/>
        </authorList>
    </citation>
    <scope>NUCLEOTIDE SEQUENCE [LARGE SCALE GENOMIC DNA]</scope>
    <source>
        <strain evidence="3">ATCC BAA-2165 / BE74</strain>
    </source>
</reference>
<dbReference type="EMBL" id="CP003788">
    <property type="protein sequence ID" value="AFR06907.1"/>
    <property type="molecule type" value="Genomic_DNA"/>
</dbReference>
<protein>
    <submittedName>
        <fullName evidence="2">Uncharacterized protein</fullName>
    </submittedName>
</protein>
<name>J7L8V1_NOCAA</name>
<dbReference type="KEGG" id="nal:B005_0562"/>
<dbReference type="Proteomes" id="UP000003779">
    <property type="component" value="Chromosome"/>
</dbReference>
<dbReference type="RefSeq" id="WP_014909371.1">
    <property type="nucleotide sequence ID" value="NC_018524.1"/>
</dbReference>
<dbReference type="AlphaFoldDB" id="J7L8V1"/>
<evidence type="ECO:0000313" key="3">
    <source>
        <dbReference type="Proteomes" id="UP000003779"/>
    </source>
</evidence>
<feature type="region of interest" description="Disordered" evidence="1">
    <location>
        <begin position="15"/>
        <end position="46"/>
    </location>
</feature>
<sequence length="67" mass="7462">MRGVRLYLAVHEKNRHAQRRVKSVPPAPRREVSAPAAWGPGEGEPPLDMSDLAAVVRQWQALRQPVA</sequence>
<evidence type="ECO:0000313" key="2">
    <source>
        <dbReference type="EMBL" id="AFR06907.1"/>
    </source>
</evidence>
<accession>J7L8V1</accession>
<reference evidence="3" key="2">
    <citation type="submission" date="2012-08" db="EMBL/GenBank/DDBJ databases">
        <title>Whole-genome sequence of Nocardiopsis alba strain ATCC BAA-2165 associated with honeybees.</title>
        <authorList>
            <person name="Qiao J."/>
            <person name="Chen L."/>
            <person name="Li Y."/>
            <person name="Wang J."/>
            <person name="Zhang W."/>
            <person name="Chen S."/>
        </authorList>
    </citation>
    <scope>NUCLEOTIDE SEQUENCE [LARGE SCALE GENOMIC DNA]</scope>
    <source>
        <strain evidence="3">ATCC BAA-2165 / BE74</strain>
    </source>
</reference>
<gene>
    <name evidence="2" type="ordered locus">B005_0562</name>
</gene>